<sequence>MLVHILLKGLSISKSSICCCSKVDLCRSVMQLVGALMTRFTKCGRTMWASINSILSYGSHFVCQKTFNLGNLLGGVMGYVAINELQHVVRWGFHILLNSDVFHKSSPS</sequence>
<organism evidence="1 2">
    <name type="scientific">Nepenthes gracilis</name>
    <name type="common">Slender pitcher plant</name>
    <dbReference type="NCBI Taxonomy" id="150966"/>
    <lineage>
        <taxon>Eukaryota</taxon>
        <taxon>Viridiplantae</taxon>
        <taxon>Streptophyta</taxon>
        <taxon>Embryophyta</taxon>
        <taxon>Tracheophyta</taxon>
        <taxon>Spermatophyta</taxon>
        <taxon>Magnoliopsida</taxon>
        <taxon>eudicotyledons</taxon>
        <taxon>Gunneridae</taxon>
        <taxon>Pentapetalae</taxon>
        <taxon>Caryophyllales</taxon>
        <taxon>Nepenthaceae</taxon>
        <taxon>Nepenthes</taxon>
    </lineage>
</organism>
<comment type="caution">
    <text evidence="1">The sequence shown here is derived from an EMBL/GenBank/DDBJ whole genome shotgun (WGS) entry which is preliminary data.</text>
</comment>
<accession>A0AAD3XNP8</accession>
<evidence type="ECO:0000313" key="2">
    <source>
        <dbReference type="Proteomes" id="UP001279734"/>
    </source>
</evidence>
<dbReference type="EMBL" id="BSYO01000011">
    <property type="protein sequence ID" value="GMH11278.1"/>
    <property type="molecule type" value="Genomic_DNA"/>
</dbReference>
<keyword evidence="2" id="KW-1185">Reference proteome</keyword>
<protein>
    <submittedName>
        <fullName evidence="1">Uncharacterized protein</fullName>
    </submittedName>
</protein>
<reference evidence="1" key="1">
    <citation type="submission" date="2023-05" db="EMBL/GenBank/DDBJ databases">
        <title>Nepenthes gracilis genome sequencing.</title>
        <authorList>
            <person name="Fukushima K."/>
        </authorList>
    </citation>
    <scope>NUCLEOTIDE SEQUENCE</scope>
    <source>
        <strain evidence="1">SING2019-196</strain>
    </source>
</reference>
<evidence type="ECO:0000313" key="1">
    <source>
        <dbReference type="EMBL" id="GMH11278.1"/>
    </source>
</evidence>
<name>A0AAD3XNP8_NEPGR</name>
<proteinExistence type="predicted"/>
<dbReference type="Proteomes" id="UP001279734">
    <property type="component" value="Unassembled WGS sequence"/>
</dbReference>
<dbReference type="AlphaFoldDB" id="A0AAD3XNP8"/>
<gene>
    <name evidence="1" type="ORF">Nepgr_013119</name>
</gene>